<comment type="caution">
    <text evidence="2">The sequence shown here is derived from an EMBL/GenBank/DDBJ whole genome shotgun (WGS) entry which is preliminary data.</text>
</comment>
<keyword evidence="3" id="KW-1185">Reference proteome</keyword>
<dbReference type="InterPro" id="IPR044992">
    <property type="entry name" value="ChyE-like"/>
</dbReference>
<evidence type="ECO:0000313" key="3">
    <source>
        <dbReference type="Proteomes" id="UP000244162"/>
    </source>
</evidence>
<dbReference type="PROSITE" id="PS51273">
    <property type="entry name" value="GATASE_TYPE_1"/>
    <property type="match status" value="1"/>
</dbReference>
<dbReference type="AlphaFoldDB" id="A0A2T5FVV4"/>
<dbReference type="GO" id="GO:0005829">
    <property type="term" value="C:cytosol"/>
    <property type="evidence" value="ECO:0007669"/>
    <property type="project" value="TreeGrafter"/>
</dbReference>
<dbReference type="RefSeq" id="WP_107968257.1">
    <property type="nucleotide sequence ID" value="NZ_NWBU01000010.1"/>
</dbReference>
<protein>
    <submittedName>
        <fullName evidence="2">Glutamine amidotransferase</fullName>
    </submittedName>
</protein>
<dbReference type="CDD" id="cd01741">
    <property type="entry name" value="GATase1_1"/>
    <property type="match status" value="1"/>
</dbReference>
<dbReference type="Gene3D" id="3.40.50.880">
    <property type="match status" value="1"/>
</dbReference>
<dbReference type="Pfam" id="PF00117">
    <property type="entry name" value="GATase"/>
    <property type="match status" value="1"/>
</dbReference>
<dbReference type="InterPro" id="IPR017926">
    <property type="entry name" value="GATASE"/>
</dbReference>
<accession>A0A2T5FVV4</accession>
<dbReference type="PANTHER" id="PTHR42695:SF5">
    <property type="entry name" value="GLUTAMINE AMIDOTRANSFERASE YLR126C-RELATED"/>
    <property type="match status" value="1"/>
</dbReference>
<dbReference type="SUPFAM" id="SSF52317">
    <property type="entry name" value="Class I glutamine amidotransferase-like"/>
    <property type="match status" value="1"/>
</dbReference>
<reference evidence="2 3" key="1">
    <citation type="submission" date="2017-09" db="EMBL/GenBank/DDBJ databases">
        <title>Sphingomonas panjinensis sp.nov., isolated from oil-contaminated soil.</title>
        <authorList>
            <person name="Wang L."/>
            <person name="Chen L."/>
        </authorList>
    </citation>
    <scope>NUCLEOTIDE SEQUENCE [LARGE SCALE GENOMIC DNA]</scope>
    <source>
        <strain evidence="2 3">FW-11</strain>
    </source>
</reference>
<evidence type="ECO:0000259" key="1">
    <source>
        <dbReference type="Pfam" id="PF00117"/>
    </source>
</evidence>
<name>A0A2T5FVV4_9SPHN</name>
<keyword evidence="2" id="KW-0808">Transferase</keyword>
<dbReference type="PANTHER" id="PTHR42695">
    <property type="entry name" value="GLUTAMINE AMIDOTRANSFERASE YLR126C-RELATED"/>
    <property type="match status" value="1"/>
</dbReference>
<dbReference type="NCBIfam" id="NF005458">
    <property type="entry name" value="PRK07053.1"/>
    <property type="match status" value="1"/>
</dbReference>
<feature type="domain" description="Glutamine amidotransferase" evidence="1">
    <location>
        <begin position="24"/>
        <end position="190"/>
    </location>
</feature>
<dbReference type="GO" id="GO:0016740">
    <property type="term" value="F:transferase activity"/>
    <property type="evidence" value="ECO:0007669"/>
    <property type="project" value="UniProtKB-KW"/>
</dbReference>
<dbReference type="Proteomes" id="UP000244162">
    <property type="component" value="Unassembled WGS sequence"/>
</dbReference>
<evidence type="ECO:0000313" key="2">
    <source>
        <dbReference type="EMBL" id="PTQ09904.1"/>
    </source>
</evidence>
<sequence>MKRALVIRHTPYEGIAAFRRPVEEAGYVIDRIDVTDPAFPTLDMCSPDLVVMMGGPMGVYEREAYPWIAHEIERLADRIAADRPTLGVCLGSQMIAAAMGSHVYPGPVKEVGFAPISINAAGLDSPLRHLDGVPVLHWHGDTFDLPDGAELLASSDKYVHQAFRRGANLLALQCHPEMGEDPRIEAWLENSDDYLAEAGTHADAIRADYCTQGPVTITYGRTMITEWLAGIRN</sequence>
<dbReference type="InterPro" id="IPR029062">
    <property type="entry name" value="Class_I_gatase-like"/>
</dbReference>
<dbReference type="OrthoDB" id="9813383at2"/>
<organism evidence="2 3">
    <name type="scientific">Sphingomonas oleivorans</name>
    <dbReference type="NCBI Taxonomy" id="1735121"/>
    <lineage>
        <taxon>Bacteria</taxon>
        <taxon>Pseudomonadati</taxon>
        <taxon>Pseudomonadota</taxon>
        <taxon>Alphaproteobacteria</taxon>
        <taxon>Sphingomonadales</taxon>
        <taxon>Sphingomonadaceae</taxon>
        <taxon>Sphingomonas</taxon>
    </lineage>
</organism>
<gene>
    <name evidence="2" type="ORF">CLG96_12135</name>
</gene>
<proteinExistence type="predicted"/>
<keyword evidence="2" id="KW-0315">Glutamine amidotransferase</keyword>
<dbReference type="EMBL" id="NWBU01000010">
    <property type="protein sequence ID" value="PTQ09904.1"/>
    <property type="molecule type" value="Genomic_DNA"/>
</dbReference>